<keyword evidence="2" id="KW-1185">Reference proteome</keyword>
<accession>A0ABQ2NS91</accession>
<reference evidence="2" key="1">
    <citation type="journal article" date="2019" name="Int. J. Syst. Evol. Microbiol.">
        <title>The Global Catalogue of Microorganisms (GCM) 10K type strain sequencing project: providing services to taxonomists for standard genome sequencing and annotation.</title>
        <authorList>
            <consortium name="The Broad Institute Genomics Platform"/>
            <consortium name="The Broad Institute Genome Sequencing Center for Infectious Disease"/>
            <person name="Wu L."/>
            <person name="Ma J."/>
        </authorList>
    </citation>
    <scope>NUCLEOTIDE SEQUENCE [LARGE SCALE GENOMIC DNA]</scope>
    <source>
        <strain evidence="2">CGMCC 1.7656</strain>
    </source>
</reference>
<proteinExistence type="predicted"/>
<dbReference type="SUPFAM" id="SSF50998">
    <property type="entry name" value="Quinoprotein alcohol dehydrogenase-like"/>
    <property type="match status" value="1"/>
</dbReference>
<gene>
    <name evidence="1" type="ORF">GCM10010992_23590</name>
</gene>
<protein>
    <recommendedName>
        <fullName evidence="3">Fibronectin type-III domain-containing protein</fullName>
    </recommendedName>
</protein>
<organism evidence="1 2">
    <name type="scientific">Cloacibacterium rupense</name>
    <dbReference type="NCBI Taxonomy" id="517423"/>
    <lineage>
        <taxon>Bacteria</taxon>
        <taxon>Pseudomonadati</taxon>
        <taxon>Bacteroidota</taxon>
        <taxon>Flavobacteriia</taxon>
        <taxon>Flavobacteriales</taxon>
        <taxon>Weeksellaceae</taxon>
    </lineage>
</organism>
<dbReference type="InterPro" id="IPR011047">
    <property type="entry name" value="Quinoprotein_ADH-like_sf"/>
</dbReference>
<comment type="caution">
    <text evidence="1">The sequence shown here is derived from an EMBL/GenBank/DDBJ whole genome shotgun (WGS) entry which is preliminary data.</text>
</comment>
<dbReference type="InterPro" id="IPR015943">
    <property type="entry name" value="WD40/YVTN_repeat-like_dom_sf"/>
</dbReference>
<name>A0ABQ2NS91_9FLAO</name>
<dbReference type="EMBL" id="BMLV01000006">
    <property type="protein sequence ID" value="GGP05862.1"/>
    <property type="molecule type" value="Genomic_DNA"/>
</dbReference>
<dbReference type="RefSeq" id="WP_188618336.1">
    <property type="nucleotide sequence ID" value="NZ_BMLV01000006.1"/>
</dbReference>
<dbReference type="Proteomes" id="UP000620064">
    <property type="component" value="Unassembled WGS sequence"/>
</dbReference>
<evidence type="ECO:0000313" key="2">
    <source>
        <dbReference type="Proteomes" id="UP000620064"/>
    </source>
</evidence>
<evidence type="ECO:0000313" key="1">
    <source>
        <dbReference type="EMBL" id="GGP05862.1"/>
    </source>
</evidence>
<evidence type="ECO:0008006" key="3">
    <source>
        <dbReference type="Google" id="ProtNLM"/>
    </source>
</evidence>
<sequence length="423" mass="47986">MKNIILLFSLLFILSCRNESSPEPEQTPIEKITLNSPIVINENTIQLNWTTTGLKNYQSFQILKRTSEKGSATYLNQVDGKTFIKIDDKVEYIPYVDYQILGYTTTGEQILSNLVTYKRPEIKLLGIKPVDAIMDSELGNIYIFDLNGGIHLYNIAQNKITLSISSNAKLGFADLGTYNGKKELYVPRNDGWVYVYDANNLNLIDQISFKSEIESVVYNNNVLYGATKDISNKSIKSISRSTKQIISESGFYQSGRLKRLNNTQVKFFWISSGISPTDLGLFNFDANGNLIDKMSDSYHGDYPLNHRIFENFPDGKRMITSNTGTIYDDKLKVVSGLPKGNSELTSFSFDSNYIIAGTMSKTIDFYDINSYLRIKSINTIRYPFRVFSYGNKIISLSSTNSFYAGDYYSDNTPKDLIIEIFDK</sequence>
<dbReference type="Gene3D" id="2.130.10.10">
    <property type="entry name" value="YVTN repeat-like/Quinoprotein amine dehydrogenase"/>
    <property type="match status" value="1"/>
</dbReference>
<dbReference type="PROSITE" id="PS51257">
    <property type="entry name" value="PROKAR_LIPOPROTEIN"/>
    <property type="match status" value="1"/>
</dbReference>